<dbReference type="RefSeq" id="WP_058491645.1">
    <property type="nucleotide sequence ID" value="NZ_LOCK01000041.1"/>
</dbReference>
<dbReference type="Pfam" id="PF00589">
    <property type="entry name" value="Phage_integrase"/>
    <property type="match status" value="1"/>
</dbReference>
<evidence type="ECO:0000313" key="4">
    <source>
        <dbReference type="EMBL" id="KTE90303.1"/>
    </source>
</evidence>
<name>A0A0W1JH15_DESHA</name>
<dbReference type="AlphaFoldDB" id="A0A0W1JH15"/>
<dbReference type="EMBL" id="LOCK01000041">
    <property type="protein sequence ID" value="KTE90303.1"/>
    <property type="molecule type" value="Genomic_DNA"/>
</dbReference>
<dbReference type="PROSITE" id="PS51898">
    <property type="entry name" value="TYR_RECOMBINASE"/>
    <property type="match status" value="1"/>
</dbReference>
<dbReference type="SUPFAM" id="SSF56349">
    <property type="entry name" value="DNA breaking-rejoining enzymes"/>
    <property type="match status" value="1"/>
</dbReference>
<dbReference type="InterPro" id="IPR010998">
    <property type="entry name" value="Integrase_recombinase_N"/>
</dbReference>
<dbReference type="InterPro" id="IPR013762">
    <property type="entry name" value="Integrase-like_cat_sf"/>
</dbReference>
<dbReference type="Gene3D" id="1.10.443.10">
    <property type="entry name" value="Intergrase catalytic core"/>
    <property type="match status" value="1"/>
</dbReference>
<dbReference type="GO" id="GO:0003677">
    <property type="term" value="F:DNA binding"/>
    <property type="evidence" value="ECO:0007669"/>
    <property type="project" value="UniProtKB-KW"/>
</dbReference>
<dbReference type="GO" id="GO:0015074">
    <property type="term" value="P:DNA integration"/>
    <property type="evidence" value="ECO:0007669"/>
    <property type="project" value="InterPro"/>
</dbReference>
<reference evidence="4 5" key="1">
    <citation type="submission" date="2015-12" db="EMBL/GenBank/DDBJ databases">
        <title>Draft Genome Sequence of Desulfitobacterium hafniense Strain DH, a Sulfate-reducing Bacterium Isolated from Paddy Soils.</title>
        <authorList>
            <person name="Bao P."/>
            <person name="Zhang X."/>
            <person name="Li G."/>
        </authorList>
    </citation>
    <scope>NUCLEOTIDE SEQUENCE [LARGE SCALE GENOMIC DNA]</scope>
    <source>
        <strain evidence="4 5">DH</strain>
    </source>
</reference>
<dbReference type="GO" id="GO:0006310">
    <property type="term" value="P:DNA recombination"/>
    <property type="evidence" value="ECO:0007669"/>
    <property type="project" value="UniProtKB-KW"/>
</dbReference>
<dbReference type="Gene3D" id="1.10.150.130">
    <property type="match status" value="1"/>
</dbReference>
<dbReference type="Proteomes" id="UP000054623">
    <property type="component" value="Unassembled WGS sequence"/>
</dbReference>
<keyword evidence="1" id="KW-0238">DNA-binding</keyword>
<comment type="caution">
    <text evidence="4">The sequence shown here is derived from an EMBL/GenBank/DDBJ whole genome shotgun (WGS) entry which is preliminary data.</text>
</comment>
<evidence type="ECO:0000313" key="5">
    <source>
        <dbReference type="Proteomes" id="UP000054623"/>
    </source>
</evidence>
<organism evidence="4 5">
    <name type="scientific">Desulfitobacterium hafniense</name>
    <name type="common">Desulfitobacterium frappieri</name>
    <dbReference type="NCBI Taxonomy" id="49338"/>
    <lineage>
        <taxon>Bacteria</taxon>
        <taxon>Bacillati</taxon>
        <taxon>Bacillota</taxon>
        <taxon>Clostridia</taxon>
        <taxon>Eubacteriales</taxon>
        <taxon>Desulfitobacteriaceae</taxon>
        <taxon>Desulfitobacterium</taxon>
    </lineage>
</organism>
<accession>A0A0W1JH15</accession>
<protein>
    <recommendedName>
        <fullName evidence="3">Tyr recombinase domain-containing protein</fullName>
    </recommendedName>
</protein>
<dbReference type="InterPro" id="IPR011010">
    <property type="entry name" value="DNA_brk_join_enz"/>
</dbReference>
<sequence length="396" mass="45318">MAEQGLIRSRTVGQVLNKFVIPDLIIVTELPKLNRDRFLKFCNTAEKDALRSKAQYDAAVKQLLAIHKDRGYSPFIRKADLQSTRGFRVFMDANSFAYSNDLALEWLDFQQTKWSRVKYLAFRRVHLSINEILCTGMLSTVCFPTREPKYSLPGWGGELLSQYLQEREREGCANSTLDMIRNSCSRFIVFLDNRGITSETGITPPIIKEFQAKDSHSTVEGKNAYAIKIRGFLRYLARMRLVPETLELAMSTEMAPHISIVNTLSDNQIDAIYTFRKNADQPIQLRNTAIIMLGLRMGLRGSDISNLKLIDISWKESSISFIQQKTRVHLKLPLPVDVGNSLYRYICECRPRSNSPYVFVHHRAPYDRLGRATFGRLLQVAVRGVRGRTLPKFDNA</sequence>
<keyword evidence="2" id="KW-0233">DNA recombination</keyword>
<evidence type="ECO:0000259" key="3">
    <source>
        <dbReference type="PROSITE" id="PS51898"/>
    </source>
</evidence>
<dbReference type="InterPro" id="IPR002104">
    <property type="entry name" value="Integrase_catalytic"/>
</dbReference>
<proteinExistence type="predicted"/>
<dbReference type="OrthoDB" id="9785687at2"/>
<gene>
    <name evidence="4" type="ORF">AT727_24505</name>
</gene>
<feature type="domain" description="Tyr recombinase" evidence="3">
    <location>
        <begin position="259"/>
        <end position="396"/>
    </location>
</feature>
<evidence type="ECO:0000256" key="2">
    <source>
        <dbReference type="ARBA" id="ARBA00023172"/>
    </source>
</evidence>
<evidence type="ECO:0000256" key="1">
    <source>
        <dbReference type="ARBA" id="ARBA00023125"/>
    </source>
</evidence>